<protein>
    <submittedName>
        <fullName evidence="2">Uncharacterized protein</fullName>
    </submittedName>
</protein>
<dbReference type="EMBL" id="SRLO01001769">
    <property type="protein sequence ID" value="TNN35437.1"/>
    <property type="molecule type" value="Genomic_DNA"/>
</dbReference>
<feature type="region of interest" description="Disordered" evidence="1">
    <location>
        <begin position="21"/>
        <end position="50"/>
    </location>
</feature>
<dbReference type="Proteomes" id="UP000314294">
    <property type="component" value="Unassembled WGS sequence"/>
</dbReference>
<accession>A0A4Z2F2S8</accession>
<name>A0A4Z2F2S8_9TELE</name>
<proteinExistence type="predicted"/>
<organism evidence="2 3">
    <name type="scientific">Liparis tanakae</name>
    <name type="common">Tanaka's snailfish</name>
    <dbReference type="NCBI Taxonomy" id="230148"/>
    <lineage>
        <taxon>Eukaryota</taxon>
        <taxon>Metazoa</taxon>
        <taxon>Chordata</taxon>
        <taxon>Craniata</taxon>
        <taxon>Vertebrata</taxon>
        <taxon>Euteleostomi</taxon>
        <taxon>Actinopterygii</taxon>
        <taxon>Neopterygii</taxon>
        <taxon>Teleostei</taxon>
        <taxon>Neoteleostei</taxon>
        <taxon>Acanthomorphata</taxon>
        <taxon>Eupercaria</taxon>
        <taxon>Perciformes</taxon>
        <taxon>Cottioidei</taxon>
        <taxon>Cottales</taxon>
        <taxon>Liparidae</taxon>
        <taxon>Liparis</taxon>
    </lineage>
</organism>
<reference evidence="2 3" key="1">
    <citation type="submission" date="2019-03" db="EMBL/GenBank/DDBJ databases">
        <title>First draft genome of Liparis tanakae, snailfish: a comprehensive survey of snailfish specific genes.</title>
        <authorList>
            <person name="Kim W."/>
            <person name="Song I."/>
            <person name="Jeong J.-H."/>
            <person name="Kim D."/>
            <person name="Kim S."/>
            <person name="Ryu S."/>
            <person name="Song J.Y."/>
            <person name="Lee S.K."/>
        </authorList>
    </citation>
    <scope>NUCLEOTIDE SEQUENCE [LARGE SCALE GENOMIC DNA]</scope>
    <source>
        <tissue evidence="2">Muscle</tissue>
    </source>
</reference>
<sequence>MDSVQSRECGARVVPVFRRRGGGRAACSSSRSEKKLRRSSSPGGQSVATSPYGLWNRVLS</sequence>
<keyword evidence="3" id="KW-1185">Reference proteome</keyword>
<evidence type="ECO:0000313" key="3">
    <source>
        <dbReference type="Proteomes" id="UP000314294"/>
    </source>
</evidence>
<gene>
    <name evidence="2" type="ORF">EYF80_054398</name>
</gene>
<evidence type="ECO:0000313" key="2">
    <source>
        <dbReference type="EMBL" id="TNN35437.1"/>
    </source>
</evidence>
<dbReference type="AlphaFoldDB" id="A0A4Z2F2S8"/>
<evidence type="ECO:0000256" key="1">
    <source>
        <dbReference type="SAM" id="MobiDB-lite"/>
    </source>
</evidence>
<comment type="caution">
    <text evidence="2">The sequence shown here is derived from an EMBL/GenBank/DDBJ whole genome shotgun (WGS) entry which is preliminary data.</text>
</comment>